<protein>
    <recommendedName>
        <fullName evidence="4">Secreted protein</fullName>
    </recommendedName>
</protein>
<keyword evidence="3" id="KW-1185">Reference proteome</keyword>
<evidence type="ECO:0000313" key="2">
    <source>
        <dbReference type="EMBL" id="NGO72462.1"/>
    </source>
</evidence>
<dbReference type="Proteomes" id="UP000477722">
    <property type="component" value="Unassembled WGS sequence"/>
</dbReference>
<organism evidence="2 3">
    <name type="scientific">Streptomyces boncukensis</name>
    <dbReference type="NCBI Taxonomy" id="2711219"/>
    <lineage>
        <taxon>Bacteria</taxon>
        <taxon>Bacillati</taxon>
        <taxon>Actinomycetota</taxon>
        <taxon>Actinomycetes</taxon>
        <taxon>Kitasatosporales</taxon>
        <taxon>Streptomycetaceae</taxon>
        <taxon>Streptomyces</taxon>
    </lineage>
</organism>
<dbReference type="EMBL" id="JAAKZZ010000466">
    <property type="protein sequence ID" value="NGO72462.1"/>
    <property type="molecule type" value="Genomic_DNA"/>
</dbReference>
<evidence type="ECO:0000313" key="3">
    <source>
        <dbReference type="Proteomes" id="UP000477722"/>
    </source>
</evidence>
<evidence type="ECO:0000256" key="1">
    <source>
        <dbReference type="SAM" id="SignalP"/>
    </source>
</evidence>
<dbReference type="AlphaFoldDB" id="A0A6G4X5Q5"/>
<accession>A0A6G4X5Q5</accession>
<keyword evidence="1" id="KW-0732">Signal</keyword>
<proteinExistence type="predicted"/>
<feature type="signal peptide" evidence="1">
    <location>
        <begin position="1"/>
        <end position="21"/>
    </location>
</feature>
<gene>
    <name evidence="2" type="ORF">G5C65_29730</name>
</gene>
<name>A0A6G4X5Q5_9ACTN</name>
<reference evidence="2 3" key="1">
    <citation type="submission" date="2020-02" db="EMBL/GenBank/DDBJ databases">
        <title>Whole-genome analyses of novel actinobacteria.</title>
        <authorList>
            <person name="Sahin N."/>
            <person name="Tatar D."/>
        </authorList>
    </citation>
    <scope>NUCLEOTIDE SEQUENCE [LARGE SCALE GENOMIC DNA]</scope>
    <source>
        <strain evidence="2 3">SB3404</strain>
    </source>
</reference>
<sequence length="85" mass="8655">MRRTGMSLLSLTALASVLASAGTAAADSNQAEQRPVMLCNIVLLSPGARVGDGCRALQVSGQGIVKQGSVSSELIDYIGVRPVGL</sequence>
<feature type="chain" id="PRO_5038982992" description="Secreted protein" evidence="1">
    <location>
        <begin position="22"/>
        <end position="85"/>
    </location>
</feature>
<comment type="caution">
    <text evidence="2">The sequence shown here is derived from an EMBL/GenBank/DDBJ whole genome shotgun (WGS) entry which is preliminary data.</text>
</comment>
<evidence type="ECO:0008006" key="4">
    <source>
        <dbReference type="Google" id="ProtNLM"/>
    </source>
</evidence>